<evidence type="ECO:0000256" key="1">
    <source>
        <dbReference type="SAM" id="MobiDB-lite"/>
    </source>
</evidence>
<feature type="signal peptide" evidence="2">
    <location>
        <begin position="1"/>
        <end position="20"/>
    </location>
</feature>
<keyword evidence="4" id="KW-1185">Reference proteome</keyword>
<reference evidence="3 4" key="1">
    <citation type="journal article" date="2019" name="Sci. Rep.">
        <title>Colletotrichum shisoi sp. nov., an anthracnose pathogen of Perilla frutescens in Japan: molecular phylogenetic, morphological and genomic evidence.</title>
        <authorList>
            <person name="Gan P."/>
            <person name="Tsushima A."/>
            <person name="Hiroyama R."/>
            <person name="Narusaka M."/>
            <person name="Takano Y."/>
            <person name="Narusaka Y."/>
            <person name="Kawaradani M."/>
            <person name="Damm U."/>
            <person name="Shirasu K."/>
        </authorList>
    </citation>
    <scope>NUCLEOTIDE SEQUENCE [LARGE SCALE GENOMIC DNA]</scope>
    <source>
        <strain evidence="3 4">PG-2018a</strain>
    </source>
</reference>
<evidence type="ECO:0000256" key="2">
    <source>
        <dbReference type="SAM" id="SignalP"/>
    </source>
</evidence>
<dbReference type="OrthoDB" id="4851284at2759"/>
<feature type="region of interest" description="Disordered" evidence="1">
    <location>
        <begin position="77"/>
        <end position="96"/>
    </location>
</feature>
<name>A0A5Q4BEH1_9PEZI</name>
<feature type="chain" id="PRO_5024951209" evidence="2">
    <location>
        <begin position="21"/>
        <end position="228"/>
    </location>
</feature>
<evidence type="ECO:0000313" key="4">
    <source>
        <dbReference type="Proteomes" id="UP000326340"/>
    </source>
</evidence>
<feature type="region of interest" description="Disordered" evidence="1">
    <location>
        <begin position="101"/>
        <end position="166"/>
    </location>
</feature>
<feature type="compositionally biased region" description="Low complexity" evidence="1">
    <location>
        <begin position="137"/>
        <end position="162"/>
    </location>
</feature>
<organism evidence="3 4">
    <name type="scientific">Colletotrichum shisoi</name>
    <dbReference type="NCBI Taxonomy" id="2078593"/>
    <lineage>
        <taxon>Eukaryota</taxon>
        <taxon>Fungi</taxon>
        <taxon>Dikarya</taxon>
        <taxon>Ascomycota</taxon>
        <taxon>Pezizomycotina</taxon>
        <taxon>Sordariomycetes</taxon>
        <taxon>Hypocreomycetidae</taxon>
        <taxon>Glomerellales</taxon>
        <taxon>Glomerellaceae</taxon>
        <taxon>Colletotrichum</taxon>
        <taxon>Colletotrichum destructivum species complex</taxon>
    </lineage>
</organism>
<dbReference type="AlphaFoldDB" id="A0A5Q4BEH1"/>
<sequence length="228" mass="23006">MKFSTTAFLALGFLAGNVVSAPAIQSNDVAQPVEVRAEGSVANDAAHLEVRARKKLGLGKVRAKGQGAAAAIAQAAKKKKKKKNGAAAAVATEKDAAAKKEAAAAKKKTEDAAKKPTEDAAKKPTEDAAEDSDAAKKNNNNNNNNNNGNGNDSANNNANAGKPKAKSQADFQGLACTDGKGAGSCNATGQCAVNGKTAEIAGQCGFAAAAAKKAATKRYVSNKARVII</sequence>
<protein>
    <submittedName>
        <fullName evidence="3">Uncharacterized protein</fullName>
    </submittedName>
</protein>
<feature type="compositionally biased region" description="Basic and acidic residues" evidence="1">
    <location>
        <begin position="101"/>
        <end position="126"/>
    </location>
</feature>
<evidence type="ECO:0000313" key="3">
    <source>
        <dbReference type="EMBL" id="TQN65320.1"/>
    </source>
</evidence>
<comment type="caution">
    <text evidence="3">The sequence shown here is derived from an EMBL/GenBank/DDBJ whole genome shotgun (WGS) entry which is preliminary data.</text>
</comment>
<keyword evidence="2" id="KW-0732">Signal</keyword>
<dbReference type="EMBL" id="PUHP01001694">
    <property type="protein sequence ID" value="TQN65320.1"/>
    <property type="molecule type" value="Genomic_DNA"/>
</dbReference>
<dbReference type="Proteomes" id="UP000326340">
    <property type="component" value="Unassembled WGS sequence"/>
</dbReference>
<gene>
    <name evidence="3" type="ORF">CSHISOI_10169</name>
</gene>
<accession>A0A5Q4BEH1</accession>
<proteinExistence type="predicted"/>